<evidence type="ECO:0000313" key="2">
    <source>
        <dbReference type="Proteomes" id="UP000316545"/>
    </source>
</evidence>
<proteinExistence type="predicted"/>
<protein>
    <submittedName>
        <fullName evidence="1">Phage derived Gp49-like protein DUF891</fullName>
    </submittedName>
</protein>
<dbReference type="EMBL" id="VITO01000006">
    <property type="protein sequence ID" value="TWB27595.1"/>
    <property type="molecule type" value="Genomic_DNA"/>
</dbReference>
<dbReference type="Pfam" id="PF05973">
    <property type="entry name" value="Gp49"/>
    <property type="match status" value="1"/>
</dbReference>
<reference evidence="1 2" key="1">
    <citation type="submission" date="2019-06" db="EMBL/GenBank/DDBJ databases">
        <title>Genomic Encyclopedia of Type Strains, Phase IV (KMG-V): Genome sequencing to study the core and pangenomes of soil and plant-associated prokaryotes.</title>
        <authorList>
            <person name="Whitman W."/>
        </authorList>
    </citation>
    <scope>NUCLEOTIDE SEQUENCE [LARGE SCALE GENOMIC DNA]</scope>
    <source>
        <strain evidence="1 2">BR 11865</strain>
    </source>
</reference>
<dbReference type="Proteomes" id="UP000316545">
    <property type="component" value="Unassembled WGS sequence"/>
</dbReference>
<comment type="caution">
    <text evidence="1">The sequence shown here is derived from an EMBL/GenBank/DDBJ whole genome shotgun (WGS) entry which is preliminary data.</text>
</comment>
<keyword evidence="2" id="KW-1185">Reference proteome</keyword>
<gene>
    <name evidence="1" type="ORF">FBZ88_10654</name>
</gene>
<dbReference type="InterPro" id="IPR009241">
    <property type="entry name" value="HigB-like"/>
</dbReference>
<organism evidence="1 2">
    <name type="scientific">Nitrospirillum amazonense</name>
    <dbReference type="NCBI Taxonomy" id="28077"/>
    <lineage>
        <taxon>Bacteria</taxon>
        <taxon>Pseudomonadati</taxon>
        <taxon>Pseudomonadota</taxon>
        <taxon>Alphaproteobacteria</taxon>
        <taxon>Rhodospirillales</taxon>
        <taxon>Azospirillaceae</taxon>
        <taxon>Nitrospirillum</taxon>
    </lineage>
</organism>
<accession>A0A560G128</accession>
<evidence type="ECO:0000313" key="1">
    <source>
        <dbReference type="EMBL" id="TWB27595.1"/>
    </source>
</evidence>
<sequence>MKTIGPGVQEIRITDQSGIYRVIYVAKFEDAVYVLHCFQKRTQKTPSGDLGIAKDRYGSLVERLKRHKAEERKGKRK</sequence>
<dbReference type="AlphaFoldDB" id="A0A560G128"/>
<name>A0A560G128_9PROT</name>